<keyword evidence="7" id="KW-0418">Kinase</keyword>
<protein>
    <submittedName>
        <fullName evidence="7">Serine/threonine-protein kinase fhke-related</fullName>
    </submittedName>
</protein>
<dbReference type="Proteomes" id="UP001149090">
    <property type="component" value="Unassembled WGS sequence"/>
</dbReference>
<dbReference type="InterPro" id="IPR008271">
    <property type="entry name" value="Ser/Thr_kinase_AS"/>
</dbReference>
<dbReference type="InterPro" id="IPR017441">
    <property type="entry name" value="Protein_kinase_ATP_BS"/>
</dbReference>
<feature type="domain" description="FHA" evidence="5">
    <location>
        <begin position="30"/>
        <end position="86"/>
    </location>
</feature>
<dbReference type="Pfam" id="PF00498">
    <property type="entry name" value="FHA"/>
    <property type="match status" value="1"/>
</dbReference>
<dbReference type="InterPro" id="IPR000719">
    <property type="entry name" value="Prot_kinase_dom"/>
</dbReference>
<evidence type="ECO:0000256" key="4">
    <source>
        <dbReference type="RuleBase" id="RU000304"/>
    </source>
</evidence>
<feature type="binding site" evidence="3">
    <location>
        <position position="168"/>
    </location>
    <ligand>
        <name>ATP</name>
        <dbReference type="ChEBI" id="CHEBI:30616"/>
    </ligand>
</feature>
<dbReference type="AlphaFoldDB" id="A0A9Q0LA79"/>
<dbReference type="GO" id="GO:0004674">
    <property type="term" value="F:protein serine/threonine kinase activity"/>
    <property type="evidence" value="ECO:0007669"/>
    <property type="project" value="UniProtKB-KW"/>
</dbReference>
<comment type="caution">
    <text evidence="7">The sequence shown here is derived from an EMBL/GenBank/DDBJ whole genome shotgun (WGS) entry which is preliminary data.</text>
</comment>
<dbReference type="PROSITE" id="PS00108">
    <property type="entry name" value="PROTEIN_KINASE_ST"/>
    <property type="match status" value="1"/>
</dbReference>
<dbReference type="SUPFAM" id="SSF49879">
    <property type="entry name" value="SMAD/FHA domain"/>
    <property type="match status" value="1"/>
</dbReference>
<comment type="similarity">
    <text evidence="4">Belongs to the protein kinase superfamily.</text>
</comment>
<sequence length="424" mass="48344">METDRKGAWGELVSLTKKHPNFLLKGDDPITIGRLKTCSFRIKDRKMSGVHCSIQRVKNESNDLTPYNVVIKDLSANGTFINGQRLGKGNEKELLHSYEISFVFPRGRTIAEPVGAFRFTDFEIVPPDHIEDTTILEHYEIKQQLGVGKFAIVRLGIKRETGEKFAVKIIDKKKCFNEQSARSGRDKMMDEVNVLKRIKHENIVCITEIYNTDNYIFLVLELCTGGELFDKIIAKGKYTEEESRQVTKQILSVVKYLHNQNIAHRDLKPENILLVSQDDDTNIKVADFGLSRFFSDSDKLVTFAGTPQYLAPEVIRSANRDGYGKACDMWSVGVILYILITGYMPFASENQNQLLNQILNGEVEFPDSIFQGVTLAARNLIRRCLTVDPEKRITAEEALQHPWILGKSQEIKDEFQNVEIHKKK</sequence>
<dbReference type="Gene3D" id="1.10.510.10">
    <property type="entry name" value="Transferase(Phosphotransferase) domain 1"/>
    <property type="match status" value="1"/>
</dbReference>
<dbReference type="PROSITE" id="PS50006">
    <property type="entry name" value="FHA_DOMAIN"/>
    <property type="match status" value="1"/>
</dbReference>
<feature type="domain" description="Protein kinase" evidence="6">
    <location>
        <begin position="139"/>
        <end position="404"/>
    </location>
</feature>
<dbReference type="Pfam" id="PF00069">
    <property type="entry name" value="Pkinase"/>
    <property type="match status" value="1"/>
</dbReference>
<dbReference type="SUPFAM" id="SSF56112">
    <property type="entry name" value="Protein kinase-like (PK-like)"/>
    <property type="match status" value="1"/>
</dbReference>
<evidence type="ECO:0000259" key="5">
    <source>
        <dbReference type="PROSITE" id="PS50006"/>
    </source>
</evidence>
<dbReference type="Gene3D" id="2.60.200.20">
    <property type="match status" value="1"/>
</dbReference>
<keyword evidence="1 3" id="KW-0547">Nucleotide-binding</keyword>
<reference evidence="7" key="1">
    <citation type="submission" date="2022-10" db="EMBL/GenBank/DDBJ databases">
        <title>Novel sulphate-reducing endosymbionts in the free-living metamonad Anaeramoeba.</title>
        <authorList>
            <person name="Jerlstrom-Hultqvist J."/>
            <person name="Cepicka I."/>
            <person name="Gallot-Lavallee L."/>
            <person name="Salas-Leiva D."/>
            <person name="Curtis B.A."/>
            <person name="Zahonova K."/>
            <person name="Pipaliya S."/>
            <person name="Dacks J."/>
            <person name="Roger A.J."/>
        </authorList>
    </citation>
    <scope>NUCLEOTIDE SEQUENCE</scope>
    <source>
        <strain evidence="7">BMAN</strain>
    </source>
</reference>
<dbReference type="InterPro" id="IPR008984">
    <property type="entry name" value="SMAD_FHA_dom_sf"/>
</dbReference>
<dbReference type="GO" id="GO:0005524">
    <property type="term" value="F:ATP binding"/>
    <property type="evidence" value="ECO:0007669"/>
    <property type="project" value="UniProtKB-UniRule"/>
</dbReference>
<dbReference type="PROSITE" id="PS50011">
    <property type="entry name" value="PROTEIN_KINASE_DOM"/>
    <property type="match status" value="1"/>
</dbReference>
<evidence type="ECO:0000313" key="7">
    <source>
        <dbReference type="EMBL" id="KAJ5068205.1"/>
    </source>
</evidence>
<dbReference type="PROSITE" id="PS00107">
    <property type="entry name" value="PROTEIN_KINASE_ATP"/>
    <property type="match status" value="1"/>
</dbReference>
<dbReference type="SMART" id="SM00220">
    <property type="entry name" value="S_TKc"/>
    <property type="match status" value="1"/>
</dbReference>
<dbReference type="InterPro" id="IPR000253">
    <property type="entry name" value="FHA_dom"/>
</dbReference>
<gene>
    <name evidence="7" type="ORF">M0811_12541</name>
</gene>
<evidence type="ECO:0000313" key="8">
    <source>
        <dbReference type="Proteomes" id="UP001149090"/>
    </source>
</evidence>
<proteinExistence type="inferred from homology"/>
<keyword evidence="7" id="KW-0808">Transferase</keyword>
<keyword evidence="4" id="KW-0723">Serine/threonine-protein kinase</keyword>
<dbReference type="CDD" id="cd05117">
    <property type="entry name" value="STKc_CAMK"/>
    <property type="match status" value="1"/>
</dbReference>
<accession>A0A9Q0LA79</accession>
<evidence type="ECO:0000256" key="2">
    <source>
        <dbReference type="ARBA" id="ARBA00022840"/>
    </source>
</evidence>
<dbReference type="SMART" id="SM00240">
    <property type="entry name" value="FHA"/>
    <property type="match status" value="1"/>
</dbReference>
<dbReference type="OrthoDB" id="407410at2759"/>
<dbReference type="FunFam" id="1.10.510.10:FF:000571">
    <property type="entry name" value="Maternal embryonic leucine zipper kinase"/>
    <property type="match status" value="1"/>
</dbReference>
<dbReference type="OMA" id="TAYGKEC"/>
<dbReference type="InterPro" id="IPR011009">
    <property type="entry name" value="Kinase-like_dom_sf"/>
</dbReference>
<dbReference type="PANTHER" id="PTHR24347">
    <property type="entry name" value="SERINE/THREONINE-PROTEIN KINASE"/>
    <property type="match status" value="1"/>
</dbReference>
<evidence type="ECO:0000256" key="3">
    <source>
        <dbReference type="PROSITE-ProRule" id="PRU10141"/>
    </source>
</evidence>
<evidence type="ECO:0000259" key="6">
    <source>
        <dbReference type="PROSITE" id="PS50011"/>
    </source>
</evidence>
<evidence type="ECO:0000256" key="1">
    <source>
        <dbReference type="ARBA" id="ARBA00022741"/>
    </source>
</evidence>
<dbReference type="EMBL" id="JAPDFW010000119">
    <property type="protein sequence ID" value="KAJ5068205.1"/>
    <property type="molecule type" value="Genomic_DNA"/>
</dbReference>
<organism evidence="7 8">
    <name type="scientific">Anaeramoeba ignava</name>
    <name type="common">Anaerobic marine amoeba</name>
    <dbReference type="NCBI Taxonomy" id="1746090"/>
    <lineage>
        <taxon>Eukaryota</taxon>
        <taxon>Metamonada</taxon>
        <taxon>Anaeramoebidae</taxon>
        <taxon>Anaeramoeba</taxon>
    </lineage>
</organism>
<name>A0A9Q0LA79_ANAIG</name>
<keyword evidence="2 3" id="KW-0067">ATP-binding</keyword>
<keyword evidence="8" id="KW-1185">Reference proteome</keyword>
<dbReference type="FunFam" id="3.30.200.20:FF:000042">
    <property type="entry name" value="Aurora kinase A"/>
    <property type="match status" value="1"/>
</dbReference>